<evidence type="ECO:0000313" key="2">
    <source>
        <dbReference type="Proteomes" id="UP000018890"/>
    </source>
</evidence>
<keyword evidence="2" id="KW-1185">Reference proteome</keyword>
<dbReference type="Gene3D" id="2.30.30.40">
    <property type="entry name" value="SH3 Domains"/>
    <property type="match status" value="1"/>
</dbReference>
<evidence type="ECO:0008006" key="3">
    <source>
        <dbReference type="Google" id="ProtNLM"/>
    </source>
</evidence>
<dbReference type="OrthoDB" id="2852535at2"/>
<organism evidence="1 2">
    <name type="scientific">Halalkalibacter wakoensis JCM 9140</name>
    <dbReference type="NCBI Taxonomy" id="1236970"/>
    <lineage>
        <taxon>Bacteria</taxon>
        <taxon>Bacillati</taxon>
        <taxon>Bacillota</taxon>
        <taxon>Bacilli</taxon>
        <taxon>Bacillales</taxon>
        <taxon>Bacillaceae</taxon>
        <taxon>Halalkalibacter</taxon>
    </lineage>
</organism>
<dbReference type="RefSeq" id="WP_034746163.1">
    <property type="nucleotide sequence ID" value="NZ_BAUT01000025.1"/>
</dbReference>
<evidence type="ECO:0000313" key="1">
    <source>
        <dbReference type="EMBL" id="GAE26464.1"/>
    </source>
</evidence>
<dbReference type="EMBL" id="BAUT01000025">
    <property type="protein sequence ID" value="GAE26464.1"/>
    <property type="molecule type" value="Genomic_DNA"/>
</dbReference>
<name>W4Q549_9BACI</name>
<accession>W4Q549</accession>
<proteinExistence type="predicted"/>
<gene>
    <name evidence="1" type="ORF">JCM9140_2533</name>
</gene>
<dbReference type="AlphaFoldDB" id="W4Q549"/>
<protein>
    <recommendedName>
        <fullName evidence="3">SH3b domain-containing protein</fullName>
    </recommendedName>
</protein>
<sequence>MQNVKTKEEYNHCMQRFFELTDVHDVSQELKEVFAFTELETEFDSLVRVLSKHEYGHLFSAYQFDSNVFHYLRQGLQSDITVVSSELEYYAECVKDHFLLLKNLRESSGFKSAFKIGASILGGAIAGPLGAIGARGISGSFFNDDSAIGESMQEVAVAWDGYGDELDHFIKELDDKYRYVMLSLYGGLFLSVNQQLKQVNIEIKDMALNSVNYELGLTKKEARRVQTWALETIESIQLKLKKQEYQEASFMANQFYHYVDQHPVMSRTEIKEEKSLKYVANVIKLATINHQAATFLKRNEQEFRSLIVELYKQQPMLITDDDVTKLGAPSQAELFLHFIHISLKENDAQALSVLFDYTVRMIDRMDQGEFYIGEYFNDDCLFHTLIIVAAQFAREKRKQQHPLFEETKKMRLEPKMYKQIKALYKPIGPKDKFDTFLTECFIGSTIGMTLNFLLRPLVLPFKNKLAGGVAIVLIVGLIGYFQGETIKHWGESLVESNPFTTVNSETVQEERYLTITTDGANIRETPSLEGALVTAVGPQVSLLFLQEEQMDHDGRLWYYIKTEDGRVGWISSTIVE</sequence>
<comment type="caution">
    <text evidence="1">The sequence shown here is derived from an EMBL/GenBank/DDBJ whole genome shotgun (WGS) entry which is preliminary data.</text>
</comment>
<reference evidence="1" key="1">
    <citation type="journal article" date="2014" name="Genome Announc.">
        <title>Draft Genome Sequences of Three Alkaliphilic Bacillus Strains, Bacillus wakoensis JCM 9140T, Bacillus akibai JCM 9157T, and Bacillus hemicellulosilyticus JCM 9152T.</title>
        <authorList>
            <person name="Yuki M."/>
            <person name="Oshima K."/>
            <person name="Suda W."/>
            <person name="Oshida Y."/>
            <person name="Kitamura K."/>
            <person name="Iida T."/>
            <person name="Hattori M."/>
            <person name="Ohkuma M."/>
        </authorList>
    </citation>
    <scope>NUCLEOTIDE SEQUENCE [LARGE SCALE GENOMIC DNA]</scope>
    <source>
        <strain evidence="1">JCM 9140</strain>
    </source>
</reference>
<dbReference type="STRING" id="1236970.JCM9140_2533"/>
<dbReference type="Proteomes" id="UP000018890">
    <property type="component" value="Unassembled WGS sequence"/>
</dbReference>